<dbReference type="Pfam" id="PF01915">
    <property type="entry name" value="Glyco_hydro_3_C"/>
    <property type="match status" value="1"/>
</dbReference>
<proteinExistence type="inferred from homology"/>
<evidence type="ECO:0000313" key="10">
    <source>
        <dbReference type="EMBL" id="PSC05155.1"/>
    </source>
</evidence>
<dbReference type="InterPro" id="IPR036881">
    <property type="entry name" value="Glyco_hydro_3_C_sf"/>
</dbReference>
<dbReference type="InterPro" id="IPR036962">
    <property type="entry name" value="Glyco_hydro_3_N_sf"/>
</dbReference>
<feature type="region of interest" description="Disordered" evidence="8">
    <location>
        <begin position="756"/>
        <end position="776"/>
    </location>
</feature>
<evidence type="ECO:0000256" key="8">
    <source>
        <dbReference type="SAM" id="MobiDB-lite"/>
    </source>
</evidence>
<reference evidence="11" key="1">
    <citation type="submission" date="2018-03" db="EMBL/GenBank/DDBJ databases">
        <authorList>
            <person name="Sun L."/>
            <person name="Liu H."/>
            <person name="Chen W."/>
            <person name="Huang K."/>
            <person name="Liu W."/>
            <person name="Gao X."/>
        </authorList>
    </citation>
    <scope>NUCLEOTIDE SEQUENCE [LARGE SCALE GENOMIC DNA]</scope>
    <source>
        <strain evidence="11">SH9</strain>
    </source>
</reference>
<dbReference type="SMART" id="SM01217">
    <property type="entry name" value="Fn3_like"/>
    <property type="match status" value="1"/>
</dbReference>
<keyword evidence="11" id="KW-1185">Reference proteome</keyword>
<dbReference type="Gene3D" id="2.60.40.10">
    <property type="entry name" value="Immunoglobulins"/>
    <property type="match status" value="1"/>
</dbReference>
<feature type="domain" description="Fibronectin type III-like" evidence="9">
    <location>
        <begin position="674"/>
        <end position="744"/>
    </location>
</feature>
<dbReference type="EC" id="3.2.1.21" evidence="3"/>
<dbReference type="SUPFAM" id="SSF52279">
    <property type="entry name" value="Beta-D-glucan exohydrolase, C-terminal domain"/>
    <property type="match status" value="1"/>
</dbReference>
<dbReference type="InterPro" id="IPR001764">
    <property type="entry name" value="Glyco_hydro_3_N"/>
</dbReference>
<dbReference type="InterPro" id="IPR013783">
    <property type="entry name" value="Ig-like_fold"/>
</dbReference>
<dbReference type="Pfam" id="PF00933">
    <property type="entry name" value="Glyco_hydro_3"/>
    <property type="match status" value="1"/>
</dbReference>
<dbReference type="InterPro" id="IPR051915">
    <property type="entry name" value="Cellulose_Degrad_GH3"/>
</dbReference>
<feature type="compositionally biased region" description="Basic and acidic residues" evidence="8">
    <location>
        <begin position="765"/>
        <end position="776"/>
    </location>
</feature>
<evidence type="ECO:0000256" key="5">
    <source>
        <dbReference type="ARBA" id="ARBA00022801"/>
    </source>
</evidence>
<protein>
    <recommendedName>
        <fullName evidence="3">beta-glucosidase</fullName>
        <ecNumber evidence="3">3.2.1.21</ecNumber>
    </recommendedName>
</protein>
<sequence length="776" mass="82604">MVWPHAYGLPNRRDRMASFASRPRVLIAAAAATLALVAPGAASERVESLLAKMTLEEKVGQLNLVSGNHAVTGPFAPQDVRDAILKGQAGGLFNVYGAEYTHSLQEMAVKETRLGIPLLLGFDVLHGYRTILPIPLGQAASWDMKAIEQGERVSATEAAAAGVNWIFAPMVDVARDPRWGRVAEGGGESAWLGAQIATARVRGLEGSNLANTDSVAACVKHFAGNGATEAGRDYSGLDLSERALREQQLPPFQAAVASRARCVMAAFNAVDGVPGVANDRLLRDILRREWGFDGIVVSDFGAISELPVHGVAEDGFDAARIAFQAGTDMDMESRTYVASLPLLVREGAVPGGELDEAVRRILQLKEDLGLFDDPYARSDPRREATLIGSAEHRTAALSLAEKSLVLLKNDRQTLPFRRDARRVAVIGPLGDAGADTLGPWAAHGDPDSTITLKEGIEAVLGGSAQVSTLAAGAVDGSKPADIAGAAKLAAQSDIVILALGEHATQSGEAASRASLDLPGDQMALARAVLAVGKPTAVVLFNGRPLTVEDLDREAPAILEAWFPGSEGGLAVARTLFGLNEPTGRLPISFPRSVGQIPIYHDHLPTGRPAAPTYKPYTSAYIDLPSTPLYPFGYGLSYTRFEMGEPRLDRLRMGAGETVRVSVDVSNVGDRRGTAQAQLYIRHRVARLSRPVRELRGMGRVELEPGQSAQIVFSLTEQDLAYWQPGGRFAPPEGGPIEVHVGPDSGQTRMAVLDYRPRGPSVAHDPGVRVDTVRPTP</sequence>
<dbReference type="Proteomes" id="UP000239772">
    <property type="component" value="Unassembled WGS sequence"/>
</dbReference>
<evidence type="ECO:0000256" key="7">
    <source>
        <dbReference type="RuleBase" id="RU361161"/>
    </source>
</evidence>
<dbReference type="GO" id="GO:0008422">
    <property type="term" value="F:beta-glucosidase activity"/>
    <property type="evidence" value="ECO:0007669"/>
    <property type="project" value="UniProtKB-EC"/>
</dbReference>
<evidence type="ECO:0000256" key="4">
    <source>
        <dbReference type="ARBA" id="ARBA00022729"/>
    </source>
</evidence>
<accession>A0A2T1HU26</accession>
<dbReference type="EMBL" id="PVZS01000009">
    <property type="protein sequence ID" value="PSC05155.1"/>
    <property type="molecule type" value="Genomic_DNA"/>
</dbReference>
<comment type="caution">
    <text evidence="10">The sequence shown here is derived from an EMBL/GenBank/DDBJ whole genome shotgun (WGS) entry which is preliminary data.</text>
</comment>
<evidence type="ECO:0000256" key="6">
    <source>
        <dbReference type="ARBA" id="ARBA00023295"/>
    </source>
</evidence>
<evidence type="ECO:0000259" key="9">
    <source>
        <dbReference type="SMART" id="SM01217"/>
    </source>
</evidence>
<dbReference type="Gene3D" id="3.40.50.1700">
    <property type="entry name" value="Glycoside hydrolase family 3 C-terminal domain"/>
    <property type="match status" value="1"/>
</dbReference>
<dbReference type="SUPFAM" id="SSF51445">
    <property type="entry name" value="(Trans)glycosidases"/>
    <property type="match status" value="1"/>
</dbReference>
<evidence type="ECO:0000256" key="3">
    <source>
        <dbReference type="ARBA" id="ARBA00012744"/>
    </source>
</evidence>
<comment type="catalytic activity">
    <reaction evidence="1">
        <text>Hydrolysis of terminal, non-reducing beta-D-glucosyl residues with release of beta-D-glucose.</text>
        <dbReference type="EC" id="3.2.1.21"/>
    </reaction>
</comment>
<dbReference type="PRINTS" id="PR00133">
    <property type="entry name" value="GLHYDRLASE3"/>
</dbReference>
<organism evidence="10 11">
    <name type="scientific">Alsobacter soli</name>
    <dbReference type="NCBI Taxonomy" id="2109933"/>
    <lineage>
        <taxon>Bacteria</taxon>
        <taxon>Pseudomonadati</taxon>
        <taxon>Pseudomonadota</taxon>
        <taxon>Alphaproteobacteria</taxon>
        <taxon>Hyphomicrobiales</taxon>
        <taxon>Alsobacteraceae</taxon>
        <taxon>Alsobacter</taxon>
    </lineage>
</organism>
<keyword evidence="6 7" id="KW-0326">Glycosidase</keyword>
<keyword evidence="4" id="KW-0732">Signal</keyword>
<dbReference type="Gene3D" id="3.20.20.300">
    <property type="entry name" value="Glycoside hydrolase, family 3, N-terminal domain"/>
    <property type="match status" value="1"/>
</dbReference>
<comment type="similarity">
    <text evidence="2 7">Belongs to the glycosyl hydrolase 3 family.</text>
</comment>
<evidence type="ECO:0000256" key="2">
    <source>
        <dbReference type="ARBA" id="ARBA00005336"/>
    </source>
</evidence>
<dbReference type="InterPro" id="IPR019800">
    <property type="entry name" value="Glyco_hydro_3_AS"/>
</dbReference>
<evidence type="ECO:0000313" key="11">
    <source>
        <dbReference type="Proteomes" id="UP000239772"/>
    </source>
</evidence>
<dbReference type="GO" id="GO:0009251">
    <property type="term" value="P:glucan catabolic process"/>
    <property type="evidence" value="ECO:0007669"/>
    <property type="project" value="TreeGrafter"/>
</dbReference>
<name>A0A2T1HU26_9HYPH</name>
<dbReference type="PANTHER" id="PTHR30620">
    <property type="entry name" value="PERIPLASMIC BETA-GLUCOSIDASE-RELATED"/>
    <property type="match status" value="1"/>
</dbReference>
<dbReference type="InterPro" id="IPR002772">
    <property type="entry name" value="Glyco_hydro_3_C"/>
</dbReference>
<gene>
    <name evidence="10" type="ORF">SLNSH_10070</name>
</gene>
<dbReference type="AlphaFoldDB" id="A0A2T1HU26"/>
<dbReference type="FunFam" id="3.20.20.300:FF:000005">
    <property type="entry name" value="Periplasmic beta-glucosidase"/>
    <property type="match status" value="1"/>
</dbReference>
<evidence type="ECO:0000256" key="1">
    <source>
        <dbReference type="ARBA" id="ARBA00000448"/>
    </source>
</evidence>
<dbReference type="InterPro" id="IPR026891">
    <property type="entry name" value="Fn3-like"/>
</dbReference>
<dbReference type="InterPro" id="IPR017853">
    <property type="entry name" value="GH"/>
</dbReference>
<keyword evidence="5 7" id="KW-0378">Hydrolase</keyword>
<dbReference type="Pfam" id="PF14310">
    <property type="entry name" value="Fn3-like"/>
    <property type="match status" value="1"/>
</dbReference>
<dbReference type="PROSITE" id="PS00775">
    <property type="entry name" value="GLYCOSYL_HYDROL_F3"/>
    <property type="match status" value="1"/>
</dbReference>
<dbReference type="PANTHER" id="PTHR30620:SF16">
    <property type="entry name" value="LYSOSOMAL BETA GLUCOSIDASE"/>
    <property type="match status" value="1"/>
</dbReference>